<feature type="region of interest" description="Disordered" evidence="1">
    <location>
        <begin position="127"/>
        <end position="192"/>
    </location>
</feature>
<dbReference type="Proteomes" id="UP000000214">
    <property type="component" value="Chromosome"/>
</dbReference>
<dbReference type="PATRIC" id="fig|1171373.8.peg.1982"/>
<name>K7RXW0_ACIA4</name>
<evidence type="ECO:0000313" key="3">
    <source>
        <dbReference type="Proteomes" id="UP000000214"/>
    </source>
</evidence>
<dbReference type="AlphaFoldDB" id="K7RXW0"/>
<feature type="compositionally biased region" description="Basic residues" evidence="1">
    <location>
        <begin position="1"/>
        <end position="10"/>
    </location>
</feature>
<feature type="compositionally biased region" description="Low complexity" evidence="1">
    <location>
        <begin position="288"/>
        <end position="297"/>
    </location>
</feature>
<dbReference type="KEGG" id="pbo:PACID_20030"/>
<dbReference type="STRING" id="1171373.PACID_20030"/>
<organism evidence="2 3">
    <name type="scientific">Acidipropionibacterium acidipropionici (strain ATCC 4875 / DSM 20272 / JCM 6432 / NBRC 12425 / NCIMB 8070 / 4)</name>
    <name type="common">Propionibacterium acidipropionici</name>
    <dbReference type="NCBI Taxonomy" id="1171373"/>
    <lineage>
        <taxon>Bacteria</taxon>
        <taxon>Bacillati</taxon>
        <taxon>Actinomycetota</taxon>
        <taxon>Actinomycetes</taxon>
        <taxon>Propionibacteriales</taxon>
        <taxon>Propionibacteriaceae</taxon>
        <taxon>Acidipropionibacterium</taxon>
    </lineage>
</organism>
<feature type="compositionally biased region" description="Basic and acidic residues" evidence="1">
    <location>
        <begin position="157"/>
        <end position="172"/>
    </location>
</feature>
<dbReference type="EMBL" id="CP003493">
    <property type="protein sequence ID" value="AFV89798.1"/>
    <property type="molecule type" value="Genomic_DNA"/>
</dbReference>
<evidence type="ECO:0000256" key="1">
    <source>
        <dbReference type="SAM" id="MobiDB-lite"/>
    </source>
</evidence>
<dbReference type="HOGENOM" id="CLU_890981_0_0_11"/>
<evidence type="ECO:0000313" key="2">
    <source>
        <dbReference type="EMBL" id="AFV89798.1"/>
    </source>
</evidence>
<feature type="region of interest" description="Disordered" evidence="1">
    <location>
        <begin position="287"/>
        <end position="312"/>
    </location>
</feature>
<gene>
    <name evidence="2" type="ordered locus">PACID_20030</name>
</gene>
<sequence>MAARRPRGPGRLRPGGLVAACGDETGHLSGYPAAPGPAARRPGETGGGGQPQGVAAGHRHVQAVLTARSRRREDRAGPGVGGSAPGHHGRHPPLPAELEHRSQAERVGGTDDHQIRGEATGAVILHELPGPARSFGGGVVGQLRDDGARDTPQSLGDVDRQTSRPHDGDGSRRPGAQQAEPVQGVGQGGRKGALGEAIGAQAAQQVGAAVGGQKPQTVRHLHDIAVEKSRASDDCHGAMVAVVAIRTPESADDGQHIGRNGQHFCDPGNTWDNTLGISCADPVKTVQPRGPAATGGPPTRPTCLPNCQTLGP</sequence>
<reference evidence="2 3" key="1">
    <citation type="journal article" date="2012" name="BMC Genomics">
        <title>The genome sequence of Propionibacterium acidipropionici provides insights into its biotechnological and industrial potential.</title>
        <authorList>
            <person name="Parizzi L.P."/>
            <person name="Grassi M.C."/>
            <person name="Llerena L.A."/>
            <person name="Carazzolle M.F."/>
            <person name="Queiroz V.L."/>
            <person name="Lunardi I."/>
            <person name="Zeidler A.F."/>
            <person name="Teixeira P.J."/>
            <person name="Mieczkowski P."/>
            <person name="Rincones J."/>
            <person name="Pereira G.A."/>
        </authorList>
    </citation>
    <scope>NUCLEOTIDE SEQUENCE [LARGE SCALE GENOMIC DNA]</scope>
    <source>
        <strain evidence="3">ATCC 4875 / DSM 20272 / JCM 6432 / NBRC 12425 / NCIMB 8070</strain>
    </source>
</reference>
<proteinExistence type="predicted"/>
<protein>
    <submittedName>
        <fullName evidence="2">Uncharacterized protein</fullName>
    </submittedName>
</protein>
<feature type="compositionally biased region" description="Low complexity" evidence="1">
    <location>
        <begin position="30"/>
        <end position="40"/>
    </location>
</feature>
<accession>K7RXW0</accession>
<feature type="region of interest" description="Disordered" evidence="1">
    <location>
        <begin position="1"/>
        <end position="95"/>
    </location>
</feature>